<keyword evidence="1" id="KW-0472">Membrane</keyword>
<protein>
    <submittedName>
        <fullName evidence="2">Uncharacterized protein</fullName>
    </submittedName>
</protein>
<dbReference type="RefSeq" id="WP_263853471.1">
    <property type="nucleotide sequence ID" value="NZ_JBHTOK010000008.1"/>
</dbReference>
<evidence type="ECO:0000256" key="1">
    <source>
        <dbReference type="SAM" id="Phobius"/>
    </source>
</evidence>
<keyword evidence="3" id="KW-1185">Reference proteome</keyword>
<keyword evidence="1" id="KW-0812">Transmembrane</keyword>
<name>A0ABW4CRV2_9LACO</name>
<keyword evidence="1" id="KW-1133">Transmembrane helix</keyword>
<reference evidence="3" key="1">
    <citation type="journal article" date="2019" name="Int. J. Syst. Evol. Microbiol.">
        <title>The Global Catalogue of Microorganisms (GCM) 10K type strain sequencing project: providing services to taxonomists for standard genome sequencing and annotation.</title>
        <authorList>
            <consortium name="The Broad Institute Genomics Platform"/>
            <consortium name="The Broad Institute Genome Sequencing Center for Infectious Disease"/>
            <person name="Wu L."/>
            <person name="Ma J."/>
        </authorList>
    </citation>
    <scope>NUCLEOTIDE SEQUENCE [LARGE SCALE GENOMIC DNA]</scope>
    <source>
        <strain evidence="3">CCM 8912</strain>
    </source>
</reference>
<accession>A0ABW4CRV2</accession>
<evidence type="ECO:0000313" key="2">
    <source>
        <dbReference type="EMBL" id="MFD1440081.1"/>
    </source>
</evidence>
<feature type="transmembrane region" description="Helical" evidence="1">
    <location>
        <begin position="6"/>
        <end position="34"/>
    </location>
</feature>
<dbReference type="EMBL" id="JBHTOK010000008">
    <property type="protein sequence ID" value="MFD1440081.1"/>
    <property type="molecule type" value="Genomic_DNA"/>
</dbReference>
<gene>
    <name evidence="2" type="ORF">ACFQ5K_01570</name>
</gene>
<dbReference type="Proteomes" id="UP001597212">
    <property type="component" value="Unassembled WGS sequence"/>
</dbReference>
<evidence type="ECO:0000313" key="3">
    <source>
        <dbReference type="Proteomes" id="UP001597212"/>
    </source>
</evidence>
<organism evidence="2 3">
    <name type="scientific">Lacticaseibacillus hegangensis</name>
    <dbReference type="NCBI Taxonomy" id="2486010"/>
    <lineage>
        <taxon>Bacteria</taxon>
        <taxon>Bacillati</taxon>
        <taxon>Bacillota</taxon>
        <taxon>Bacilli</taxon>
        <taxon>Lactobacillales</taxon>
        <taxon>Lactobacillaceae</taxon>
        <taxon>Lacticaseibacillus</taxon>
    </lineage>
</organism>
<comment type="caution">
    <text evidence="2">The sequence shown here is derived from an EMBL/GenBank/DDBJ whole genome shotgun (WGS) entry which is preliminary data.</text>
</comment>
<proteinExistence type="predicted"/>
<sequence>MLLIDVMTWIITFIGKLISLIQVITMLVIAWRLLMEEFGRGRKK</sequence>